<evidence type="ECO:0000256" key="5">
    <source>
        <dbReference type="ARBA" id="ARBA00022741"/>
    </source>
</evidence>
<dbReference type="InterPro" id="IPR030383">
    <property type="entry name" value="G_VLIG_dom"/>
</dbReference>
<dbReference type="Gene3D" id="3.40.50.300">
    <property type="entry name" value="P-loop containing nucleotide triphosphate hydrolases"/>
    <property type="match status" value="1"/>
</dbReference>
<dbReference type="GO" id="GO:0005525">
    <property type="term" value="F:GTP binding"/>
    <property type="evidence" value="ECO:0007669"/>
    <property type="project" value="UniProtKB-KW"/>
</dbReference>
<evidence type="ECO:0000256" key="7">
    <source>
        <dbReference type="ARBA" id="ARBA00023242"/>
    </source>
</evidence>
<name>A0A8H4AFI8_GIGMA</name>
<comment type="similarity">
    <text evidence="3">Belongs to the TRAFAC class dynamin-like GTPase superfamily. Very large inducible GTPase (VLIG) family.</text>
</comment>
<organism evidence="10 11">
    <name type="scientific">Gigaspora margarita</name>
    <dbReference type="NCBI Taxonomy" id="4874"/>
    <lineage>
        <taxon>Eukaryota</taxon>
        <taxon>Fungi</taxon>
        <taxon>Fungi incertae sedis</taxon>
        <taxon>Mucoromycota</taxon>
        <taxon>Glomeromycotina</taxon>
        <taxon>Glomeromycetes</taxon>
        <taxon>Diversisporales</taxon>
        <taxon>Gigasporaceae</taxon>
        <taxon>Gigaspora</taxon>
    </lineage>
</organism>
<comment type="caution">
    <text evidence="10">The sequence shown here is derived from an EMBL/GenBank/DDBJ whole genome shotgun (WGS) entry which is preliminary data.</text>
</comment>
<comment type="subcellular location">
    <subcellularLocation>
        <location evidence="2">Cytoplasm</location>
    </subcellularLocation>
    <subcellularLocation>
        <location evidence="1">Nucleus</location>
    </subcellularLocation>
</comment>
<keyword evidence="8" id="KW-0175">Coiled coil</keyword>
<feature type="coiled-coil region" evidence="8">
    <location>
        <begin position="837"/>
        <end position="864"/>
    </location>
</feature>
<evidence type="ECO:0000256" key="2">
    <source>
        <dbReference type="ARBA" id="ARBA00004496"/>
    </source>
</evidence>
<dbReference type="InterPro" id="IPR057365">
    <property type="entry name" value="URGCP"/>
</dbReference>
<dbReference type="Pfam" id="PF25496">
    <property type="entry name" value="URGCP"/>
    <property type="match status" value="1"/>
</dbReference>
<dbReference type="PANTHER" id="PTHR22796:SF1">
    <property type="entry name" value="VWFA DOMAIN-CONTAINING PROTEIN"/>
    <property type="match status" value="1"/>
</dbReference>
<reference evidence="10 11" key="1">
    <citation type="journal article" date="2019" name="Environ. Microbiol.">
        <title>At the nexus of three kingdoms: the genome of the mycorrhizal fungus Gigaspora margarita provides insights into plant, endobacterial and fungal interactions.</title>
        <authorList>
            <person name="Venice F."/>
            <person name="Ghignone S."/>
            <person name="Salvioli di Fossalunga A."/>
            <person name="Amselem J."/>
            <person name="Novero M."/>
            <person name="Xianan X."/>
            <person name="Sedzielewska Toro K."/>
            <person name="Morin E."/>
            <person name="Lipzen A."/>
            <person name="Grigoriev I.V."/>
            <person name="Henrissat B."/>
            <person name="Martin F.M."/>
            <person name="Bonfante P."/>
        </authorList>
    </citation>
    <scope>NUCLEOTIDE SEQUENCE [LARGE SCALE GENOMIC DNA]</scope>
    <source>
        <strain evidence="10 11">BEG34</strain>
    </source>
</reference>
<keyword evidence="7" id="KW-0539">Nucleus</keyword>
<dbReference type="Pfam" id="PF25683">
    <property type="entry name" value="URGCP_GTPase"/>
    <property type="match status" value="1"/>
</dbReference>
<evidence type="ECO:0000256" key="8">
    <source>
        <dbReference type="SAM" id="Coils"/>
    </source>
</evidence>
<dbReference type="GO" id="GO:0005737">
    <property type="term" value="C:cytoplasm"/>
    <property type="evidence" value="ECO:0007669"/>
    <property type="project" value="UniProtKB-SubCell"/>
</dbReference>
<dbReference type="InterPro" id="IPR027417">
    <property type="entry name" value="P-loop_NTPase"/>
</dbReference>
<protein>
    <submittedName>
        <fullName evidence="10">Interferon-induced very large GTPase 1-like</fullName>
    </submittedName>
</protein>
<keyword evidence="5" id="KW-0547">Nucleotide-binding</keyword>
<accession>A0A8H4AFI8</accession>
<keyword evidence="6" id="KW-0342">GTP-binding</keyword>
<proteinExistence type="inferred from homology"/>
<dbReference type="PROSITE" id="PS51717">
    <property type="entry name" value="G_VLIG"/>
    <property type="match status" value="1"/>
</dbReference>
<feature type="domain" description="VLIG-type G" evidence="9">
    <location>
        <begin position="511"/>
        <end position="742"/>
    </location>
</feature>
<dbReference type="SUPFAM" id="SSF52540">
    <property type="entry name" value="P-loop containing nucleoside triphosphate hydrolases"/>
    <property type="match status" value="1"/>
</dbReference>
<evidence type="ECO:0000259" key="9">
    <source>
        <dbReference type="PROSITE" id="PS51717"/>
    </source>
</evidence>
<keyword evidence="4" id="KW-0963">Cytoplasm</keyword>
<evidence type="ECO:0000256" key="6">
    <source>
        <dbReference type="ARBA" id="ARBA00023134"/>
    </source>
</evidence>
<gene>
    <name evidence="10" type="ORF">F8M41_022158</name>
</gene>
<dbReference type="PANTHER" id="PTHR22796">
    <property type="entry name" value="URG4-RELATED"/>
    <property type="match status" value="1"/>
</dbReference>
<dbReference type="Proteomes" id="UP000439903">
    <property type="component" value="Unassembled WGS sequence"/>
</dbReference>
<evidence type="ECO:0000256" key="1">
    <source>
        <dbReference type="ARBA" id="ARBA00004123"/>
    </source>
</evidence>
<evidence type="ECO:0000256" key="3">
    <source>
        <dbReference type="ARBA" id="ARBA00006828"/>
    </source>
</evidence>
<dbReference type="GO" id="GO:0005634">
    <property type="term" value="C:nucleus"/>
    <property type="evidence" value="ECO:0007669"/>
    <property type="project" value="UniProtKB-SubCell"/>
</dbReference>
<keyword evidence="11" id="KW-1185">Reference proteome</keyword>
<evidence type="ECO:0000313" key="11">
    <source>
        <dbReference type="Proteomes" id="UP000439903"/>
    </source>
</evidence>
<evidence type="ECO:0000313" key="10">
    <source>
        <dbReference type="EMBL" id="KAF0489007.1"/>
    </source>
</evidence>
<dbReference type="OrthoDB" id="1597724at2759"/>
<evidence type="ECO:0000256" key="4">
    <source>
        <dbReference type="ARBA" id="ARBA00022490"/>
    </source>
</evidence>
<sequence length="1345" mass="155920">MWQQFFRILDRKLKCGELIFLKQKILLSRFDCIATLFASSESTVARDIFQIISQLPIAFPLLIPDLNKADKFKVMLPLFTGPAIKWHTNNGSIIENHLFKVSFKMIVAVRIGMNPQGKSTILNHVMASKYMFTSYSEPRGNYGIPHMVNGSVEFVLLTEETCGTDLWNSVFKSYYEDGKKEIVLLANLHGDALDHQNQIEFLKQLPSIFLVFLMPGHENLMVQFRDLIGSKKVIYIYVNPDISVDRRDHYIINTISLSSDETIKETCKMFKEVLDYDFVDPSNPSKFSISALKMGKSLQFAENLECPESQEIIKFIKEKSCQDIKLNIMQLQKKQVGSDCIEFWECTPELQELMRLFSSIIVLQDTRVRRRALMHLEKEISKLSIIEFSNPRNDAISKRKELNNMNIMNNDQEKKKKIREEITKFWKEVDNINLGIEHFFRELGQVYNIFISDPTKIDNSTIKVNILDLPEYYAELLISGHTIELLDGDSATISEAWFSAICKRIDKKFPELRVFVISTLGLQSSGKSTLLNALFTCKFAGSAGRCTKGIFMQFLFLEKDLSDQLDVDAFILIDTEGLGAPEKLGDPESDKKDRMLATFAMRISKLTIINILEESTRVILKIVTEIIIRLDKSPDIFMVQHVTGNNATNQESKFYEIFQEILEIAKKEDNKIEASNFERLNRMKDKKFLKLFEPFKDGTTANSPPSEQYHNNVIDLYNSIIDNCKYSSNKKKNFSVWFSLINGYWDSISCENSSFKEIEKVYDFIEFGKQVARLKGTIDMAFLKHTEFIENKIRSIVCEWLLNKNLSVNSVNSKCEELIKMLDDIPEAKCQIDCEECKKLNKEIDELNKYLEKKNDEKSKEETHQTIDNYVASRRKPIYAKLKNMLESILMRNMFSKFIDRTLIAVLSTWKRLPDEKKLEEEANKIWDLLRKEVSTQNKGFINEEIDNIINEEYGTKWSSFFKIYKTGVIPELSDINAIRIDFIRSKRLEQNDVTKLKNEITRVIEDILCDINREEMLKIQDKWDNEKTPINVLDQMKNEYIEMIKLRLQYGHSHAYKGHLIGIYLLKAIHKKAKDAEALNRRCDVLSIPWIKNSETIRIKYFIELAEQVHDEKGQQYKETFNAEFDFVHKEIRNCKSCEDIKKFVNNYMKQVDGIDYQLNDKDNSIAEVFDLFHKAIMNELDAKGNSCYQLEESLTNLSEILEKRLGCTEPCFWCGALCWGERGHVEDSGETNIHHSSHQPGGLKGTIYIDTNKLVALTCHNQTDDQIVHYPGKTKKWDLAKERTLEPADDSELETNGCLRKDYHKIIRVLRQCLDDDIRNEDFCTAQGATGNGVKQGGWLKEE</sequence>
<dbReference type="EMBL" id="WTPW01000676">
    <property type="protein sequence ID" value="KAF0489007.1"/>
    <property type="molecule type" value="Genomic_DNA"/>
</dbReference>